<feature type="binding site" description="axial binding residue" evidence="7">
    <location>
        <position position="404"/>
    </location>
    <ligand>
        <name>heme</name>
        <dbReference type="ChEBI" id="CHEBI:30413"/>
    </ligand>
    <ligandPart>
        <name>Fe</name>
        <dbReference type="ChEBI" id="CHEBI:18248"/>
    </ligandPart>
</feature>
<evidence type="ECO:0000256" key="1">
    <source>
        <dbReference type="ARBA" id="ARBA00001971"/>
    </source>
</evidence>
<keyword evidence="6" id="KW-0560">Oxidoreductase</keyword>
<dbReference type="Gene3D" id="1.10.630.10">
    <property type="entry name" value="Cytochrome P450"/>
    <property type="match status" value="1"/>
</dbReference>
<dbReference type="GO" id="GO:0008395">
    <property type="term" value="F:steroid hydroxylase activity"/>
    <property type="evidence" value="ECO:0007669"/>
    <property type="project" value="TreeGrafter"/>
</dbReference>
<comment type="caution">
    <text evidence="8">The sequence shown here is derived from an EMBL/GenBank/DDBJ whole genome shotgun (WGS) entry which is preliminary data.</text>
</comment>
<dbReference type="Pfam" id="PF00067">
    <property type="entry name" value="p450"/>
    <property type="match status" value="1"/>
</dbReference>
<dbReference type="Proteomes" id="UP001148614">
    <property type="component" value="Unassembled WGS sequence"/>
</dbReference>
<evidence type="ECO:0000256" key="5">
    <source>
        <dbReference type="ARBA" id="ARBA00023004"/>
    </source>
</evidence>
<reference evidence="8" key="1">
    <citation type="submission" date="2022-07" db="EMBL/GenBank/DDBJ databases">
        <title>Genome Sequence of Xylaria arbuscula.</title>
        <authorList>
            <person name="Buettner E."/>
        </authorList>
    </citation>
    <scope>NUCLEOTIDE SEQUENCE</scope>
    <source>
        <strain evidence="8">VT107</strain>
    </source>
</reference>
<evidence type="ECO:0000256" key="3">
    <source>
        <dbReference type="ARBA" id="ARBA00022617"/>
    </source>
</evidence>
<dbReference type="GO" id="GO:0005506">
    <property type="term" value="F:iron ion binding"/>
    <property type="evidence" value="ECO:0007669"/>
    <property type="project" value="InterPro"/>
</dbReference>
<keyword evidence="9" id="KW-1185">Reference proteome</keyword>
<dbReference type="AlphaFoldDB" id="A0A9W8N866"/>
<keyword evidence="6" id="KW-0503">Monooxygenase</keyword>
<keyword evidence="4 7" id="KW-0479">Metal-binding</keyword>
<dbReference type="VEuPathDB" id="FungiDB:F4678DRAFT_475715"/>
<evidence type="ECO:0000313" key="8">
    <source>
        <dbReference type="EMBL" id="KAJ3562770.1"/>
    </source>
</evidence>
<dbReference type="PANTHER" id="PTHR24304:SF2">
    <property type="entry name" value="24-HYDROXYCHOLESTEROL 7-ALPHA-HYDROXYLASE"/>
    <property type="match status" value="1"/>
</dbReference>
<dbReference type="InterPro" id="IPR036396">
    <property type="entry name" value="Cyt_P450_sf"/>
</dbReference>
<evidence type="ECO:0008006" key="10">
    <source>
        <dbReference type="Google" id="ProtNLM"/>
    </source>
</evidence>
<evidence type="ECO:0000256" key="2">
    <source>
        <dbReference type="ARBA" id="ARBA00010617"/>
    </source>
</evidence>
<comment type="cofactor">
    <cofactor evidence="1 7">
        <name>heme</name>
        <dbReference type="ChEBI" id="CHEBI:30413"/>
    </cofactor>
</comment>
<dbReference type="InterPro" id="IPR002403">
    <property type="entry name" value="Cyt_P450_E_grp-IV"/>
</dbReference>
<dbReference type="PRINTS" id="PR00465">
    <property type="entry name" value="EP450IV"/>
</dbReference>
<dbReference type="GO" id="GO:0020037">
    <property type="term" value="F:heme binding"/>
    <property type="evidence" value="ECO:0007669"/>
    <property type="project" value="InterPro"/>
</dbReference>
<keyword evidence="5 7" id="KW-0408">Iron</keyword>
<sequence>MSHPDLSSPMPVYLYCLKYLFGMPAQGIKAYEADNSGPLSKPYPGSNVQPEARIDYGLHHGYLQALSGPGLAPISQRIFQGIYKRIDTMENQLRDDWTHLPNLYKYFQKDLSSAIIEALFGPMLLNLHPDIVDNLWKYDDMVPWLAKGIPSWINPGPYRARDKIRGQLKDWYVHARRDFDESKIYADGDGDPCWGSELMRERHKLLERSHDDDSLASSDLGSIWAVIANTVPSILYTVLHIFKDPELLQRIRAEVSERFNGEVPTPWHVKDLRIFHDMPLLESVYAETLRLYVKVWFMVSSAHTDVALGRWRLPRGDIGVINSDVSHMDESFWNTQEGRHPVDKFWAERFLVDPKDPLSGPINPAVRMQTATATSLEAEKKTPYFSQAGLMGAWIPYGGGPAICPGRHLAKHIIFFVCSLLVSKFDIEVQTSDETIKLDSSRFGLGVGRPLDAVPVTIRMRSPNI</sequence>
<dbReference type="SUPFAM" id="SSF48264">
    <property type="entry name" value="Cytochrome P450"/>
    <property type="match status" value="1"/>
</dbReference>
<keyword evidence="3 7" id="KW-0349">Heme</keyword>
<dbReference type="CDD" id="cd11040">
    <property type="entry name" value="CYP7_CYP8-like"/>
    <property type="match status" value="1"/>
</dbReference>
<comment type="similarity">
    <text evidence="2">Belongs to the cytochrome P450 family.</text>
</comment>
<gene>
    <name evidence="8" type="ORF">NPX13_g8441</name>
</gene>
<dbReference type="PANTHER" id="PTHR24304">
    <property type="entry name" value="CYTOCHROME P450 FAMILY 7"/>
    <property type="match status" value="1"/>
</dbReference>
<evidence type="ECO:0000313" key="9">
    <source>
        <dbReference type="Proteomes" id="UP001148614"/>
    </source>
</evidence>
<protein>
    <recommendedName>
        <fullName evidence="10">Cytochrome P450</fullName>
    </recommendedName>
</protein>
<name>A0A9W8N866_9PEZI</name>
<accession>A0A9W8N866</accession>
<evidence type="ECO:0000256" key="6">
    <source>
        <dbReference type="ARBA" id="ARBA00023033"/>
    </source>
</evidence>
<dbReference type="GO" id="GO:0016705">
    <property type="term" value="F:oxidoreductase activity, acting on paired donors, with incorporation or reduction of molecular oxygen"/>
    <property type="evidence" value="ECO:0007669"/>
    <property type="project" value="InterPro"/>
</dbReference>
<dbReference type="EMBL" id="JANPWZ010001856">
    <property type="protein sequence ID" value="KAJ3562770.1"/>
    <property type="molecule type" value="Genomic_DNA"/>
</dbReference>
<dbReference type="InterPro" id="IPR001128">
    <property type="entry name" value="Cyt_P450"/>
</dbReference>
<organism evidence="8 9">
    <name type="scientific">Xylaria arbuscula</name>
    <dbReference type="NCBI Taxonomy" id="114810"/>
    <lineage>
        <taxon>Eukaryota</taxon>
        <taxon>Fungi</taxon>
        <taxon>Dikarya</taxon>
        <taxon>Ascomycota</taxon>
        <taxon>Pezizomycotina</taxon>
        <taxon>Sordariomycetes</taxon>
        <taxon>Xylariomycetidae</taxon>
        <taxon>Xylariales</taxon>
        <taxon>Xylariaceae</taxon>
        <taxon>Xylaria</taxon>
    </lineage>
</organism>
<evidence type="ECO:0000256" key="7">
    <source>
        <dbReference type="PIRSR" id="PIRSR602403-1"/>
    </source>
</evidence>
<dbReference type="InterPro" id="IPR050529">
    <property type="entry name" value="CYP450_sterol_14alpha_dmase"/>
</dbReference>
<proteinExistence type="inferred from homology"/>
<evidence type="ECO:0000256" key="4">
    <source>
        <dbReference type="ARBA" id="ARBA00022723"/>
    </source>
</evidence>